<dbReference type="PRINTS" id="PR00081">
    <property type="entry name" value="GDHRDH"/>
</dbReference>
<accession>A0A6P8ZXB6</accession>
<dbReference type="GO" id="GO:0005739">
    <property type="term" value="C:mitochondrion"/>
    <property type="evidence" value="ECO:0007669"/>
    <property type="project" value="TreeGrafter"/>
</dbReference>
<dbReference type="GO" id="GO:0008209">
    <property type="term" value="P:androgen metabolic process"/>
    <property type="evidence" value="ECO:0007669"/>
    <property type="project" value="TreeGrafter"/>
</dbReference>
<dbReference type="GO" id="GO:0006631">
    <property type="term" value="P:fatty acid metabolic process"/>
    <property type="evidence" value="ECO:0007669"/>
    <property type="project" value="TreeGrafter"/>
</dbReference>
<sequence>MLKNMVAVVTGAVNGLGRQTLAHFCKENACVFGCDIRDDNGELGKTFGSSVAFLKADVRSEDDMQDVFNQARERFGKVDILVNCAGYSAAFLTITAAGKVFELETFQRLLEVNITGQFNASRLAAVEMAKNKPTEDGDRGVIILTSGFTASSPRRGHAGLFATPLTSSIPDDIKEFLEFCQAFPHRFGEPIEYSDLALHIIKNKMINGEVLSIDGGLSLPAK</sequence>
<dbReference type="Pfam" id="PF00106">
    <property type="entry name" value="adh_short"/>
    <property type="match status" value="1"/>
</dbReference>
<dbReference type="GO" id="GO:0008210">
    <property type="term" value="P:estrogen metabolic process"/>
    <property type="evidence" value="ECO:0007669"/>
    <property type="project" value="TreeGrafter"/>
</dbReference>
<organism evidence="3">
    <name type="scientific">Thrips palmi</name>
    <name type="common">Melon thrips</name>
    <dbReference type="NCBI Taxonomy" id="161013"/>
    <lineage>
        <taxon>Eukaryota</taxon>
        <taxon>Metazoa</taxon>
        <taxon>Ecdysozoa</taxon>
        <taxon>Arthropoda</taxon>
        <taxon>Hexapoda</taxon>
        <taxon>Insecta</taxon>
        <taxon>Pterygota</taxon>
        <taxon>Neoptera</taxon>
        <taxon>Paraneoptera</taxon>
        <taxon>Thysanoptera</taxon>
        <taxon>Terebrantia</taxon>
        <taxon>Thripoidea</taxon>
        <taxon>Thripidae</taxon>
        <taxon>Thrips</taxon>
    </lineage>
</organism>
<dbReference type="PANTHER" id="PTHR43658:SF8">
    <property type="entry name" value="17-BETA-HYDROXYSTEROID DEHYDROGENASE 14-RELATED"/>
    <property type="match status" value="1"/>
</dbReference>
<dbReference type="InterPro" id="IPR036291">
    <property type="entry name" value="NAD(P)-bd_dom_sf"/>
</dbReference>
<dbReference type="GO" id="GO:0004303">
    <property type="term" value="F:estradiol 17-beta-dehydrogenase [NAD(P)+] activity"/>
    <property type="evidence" value="ECO:0007669"/>
    <property type="project" value="TreeGrafter"/>
</dbReference>
<gene>
    <name evidence="3" type="primary">LOC117650272</name>
</gene>
<reference evidence="3" key="1">
    <citation type="submission" date="2025-08" db="UniProtKB">
        <authorList>
            <consortium name="RefSeq"/>
        </authorList>
    </citation>
    <scope>IDENTIFICATION</scope>
    <source>
        <tissue evidence="3">Total insect</tissue>
    </source>
</reference>
<dbReference type="AlphaFoldDB" id="A0A6P8ZXB6"/>
<dbReference type="SUPFAM" id="SSF51735">
    <property type="entry name" value="NAD(P)-binding Rossmann-fold domains"/>
    <property type="match status" value="1"/>
</dbReference>
<keyword evidence="1" id="KW-0560">Oxidoreductase</keyword>
<dbReference type="OrthoDB" id="1274115at2759"/>
<evidence type="ECO:0000256" key="1">
    <source>
        <dbReference type="ARBA" id="ARBA00023002"/>
    </source>
</evidence>
<evidence type="ECO:0000313" key="2">
    <source>
        <dbReference type="Proteomes" id="UP000515158"/>
    </source>
</evidence>
<name>A0A6P8ZXB6_THRPL</name>
<dbReference type="Gene3D" id="3.40.50.720">
    <property type="entry name" value="NAD(P)-binding Rossmann-like Domain"/>
    <property type="match status" value="1"/>
</dbReference>
<protein>
    <submittedName>
        <fullName evidence="3">3-hydroxyacyl-CoA dehydrogenase type-2-like isoform X2</fullName>
    </submittedName>
</protein>
<proteinExistence type="predicted"/>
<dbReference type="GeneID" id="117650272"/>
<dbReference type="Proteomes" id="UP000515158">
    <property type="component" value="Unplaced"/>
</dbReference>
<dbReference type="PANTHER" id="PTHR43658">
    <property type="entry name" value="SHORT-CHAIN DEHYDROGENASE/REDUCTASE"/>
    <property type="match status" value="1"/>
</dbReference>
<dbReference type="RefSeq" id="XP_034249451.1">
    <property type="nucleotide sequence ID" value="XM_034393560.1"/>
</dbReference>
<evidence type="ECO:0000313" key="3">
    <source>
        <dbReference type="RefSeq" id="XP_034249451.1"/>
    </source>
</evidence>
<keyword evidence="2" id="KW-1185">Reference proteome</keyword>
<dbReference type="InterPro" id="IPR002347">
    <property type="entry name" value="SDR_fam"/>
</dbReference>